<dbReference type="RefSeq" id="WP_014729972.1">
    <property type="nucleotide sequence ID" value="NC_017934.1"/>
</dbReference>
<name>E0I0J7_9BACT</name>
<sequence length="386" mass="44040">MLYVGVDISSESFDACFYLPEKKKMKSMKYKQDKEGFREFLKKLNTYKDEKQVGMEATGSYHSNLYGFLRSKGIDVQLLDPYTLSKFMKAMSRSKTDKKDAKSIAVAMYRIFDLLSVSQVPEEEMSAFRDLVRVRSTVVANCSDLQRKLKSKLKIHMPELLKTFRSVSSPVLLHLLSVYPSREEILDNEEDAVKLLSSHRNWSEKKAREVIDSLKDSIGKPDTFGTYSTITSTFIAEIKLLKDHVEALNEEIKKFLEKFPDNPLRTIPGIAEVTEAEIVSEVGDIDRFSSGKAFVSYIGLDPVIKQSGNMTRGLSISKKGNKHLRRTFYQLAKSLIKNTEKYRNKYEKMKKRGVKNKVALIATARAAAEMVYQLLKNNVPFDLSLS</sequence>
<dbReference type="PANTHER" id="PTHR33055:SF13">
    <property type="entry name" value="TRANSPOSASE"/>
    <property type="match status" value="1"/>
</dbReference>
<dbReference type="KEGG" id="mpg:Theba_2332"/>
<dbReference type="KEGG" id="mpg:Theba_1027"/>
<dbReference type="HOGENOM" id="CLU_036902_4_8_0"/>
<dbReference type="Pfam" id="PF02371">
    <property type="entry name" value="Transposase_20"/>
    <property type="match status" value="1"/>
</dbReference>
<organism evidence="6 7">
    <name type="scientific">Mesotoga prima MesG1.Ag.4.2</name>
    <dbReference type="NCBI Taxonomy" id="660470"/>
    <lineage>
        <taxon>Bacteria</taxon>
        <taxon>Thermotogati</taxon>
        <taxon>Thermotogota</taxon>
        <taxon>Thermotogae</taxon>
        <taxon>Kosmotogales</taxon>
        <taxon>Kosmotogaceae</taxon>
        <taxon>Mesotoga</taxon>
    </lineage>
</organism>
<dbReference type="EMBL" id="CP003532">
    <property type="protein sequence ID" value="AFK05797.1"/>
    <property type="molecule type" value="Genomic_DNA"/>
</dbReference>
<feature type="domain" description="Transposase IS116/IS110/IS902 C-terminal" evidence="2">
    <location>
        <begin position="263"/>
        <end position="346"/>
    </location>
</feature>
<keyword evidence="7" id="KW-1185">Reference proteome</keyword>
<dbReference type="EMBL" id="CP003532">
    <property type="protein sequence ID" value="AFK05866.1"/>
    <property type="molecule type" value="Genomic_DNA"/>
</dbReference>
<dbReference type="EMBL" id="CP003532">
    <property type="protein sequence ID" value="AFK06732.1"/>
    <property type="molecule type" value="Genomic_DNA"/>
</dbReference>
<evidence type="ECO:0000313" key="5">
    <source>
        <dbReference type="EMBL" id="AFK06732.1"/>
    </source>
</evidence>
<dbReference type="InterPro" id="IPR003346">
    <property type="entry name" value="Transposase_20"/>
</dbReference>
<dbReference type="eggNOG" id="COG3547">
    <property type="taxonomic scope" value="Bacteria"/>
</dbReference>
<accession>E0I0J7</accession>
<dbReference type="GO" id="GO:0006313">
    <property type="term" value="P:DNA transposition"/>
    <property type="evidence" value="ECO:0007669"/>
    <property type="project" value="InterPro"/>
</dbReference>
<protein>
    <submittedName>
        <fullName evidence="6">Transposase</fullName>
    </submittedName>
</protein>
<evidence type="ECO:0000259" key="2">
    <source>
        <dbReference type="Pfam" id="PF02371"/>
    </source>
</evidence>
<dbReference type="GO" id="GO:0004803">
    <property type="term" value="F:transposase activity"/>
    <property type="evidence" value="ECO:0007669"/>
    <property type="project" value="InterPro"/>
</dbReference>
<dbReference type="PANTHER" id="PTHR33055">
    <property type="entry name" value="TRANSPOSASE FOR INSERTION SEQUENCE ELEMENT IS1111A"/>
    <property type="match status" value="1"/>
</dbReference>
<reference evidence="6 7" key="1">
    <citation type="journal article" date="2012" name="Genome Biol. Evol.">
        <title>Genome Sequence of the Mesophilic Thermotogales Bacterium Mesotoga prima MesG1.Ag.4.2 Reveals the Largest Thermotogales Genome To Date.</title>
        <authorList>
            <person name="Zhaxybayeva O."/>
            <person name="Swithers K.S."/>
            <person name="Foght J."/>
            <person name="Green A.G."/>
            <person name="Bruce D."/>
            <person name="Detter C."/>
            <person name="Han S."/>
            <person name="Teshima H."/>
            <person name="Han J."/>
            <person name="Woyke T."/>
            <person name="Pitluck S."/>
            <person name="Nolan M."/>
            <person name="Ivanova N."/>
            <person name="Pati A."/>
            <person name="Land M.L."/>
            <person name="Dlutek M."/>
            <person name="Doolittle W.F."/>
            <person name="Noll K.M."/>
            <person name="Nesbo C.L."/>
        </authorList>
    </citation>
    <scope>NUCLEOTIDE SEQUENCE [LARGE SCALE GENOMIC DNA]</scope>
    <source>
        <strain evidence="7">mesG1.Ag.4.2</strain>
        <strain evidence="6">MesG1.Ag.4.2</strain>
    </source>
</reference>
<dbReference type="EMBL" id="CP003532">
    <property type="protein sequence ID" value="AFK07958.1"/>
    <property type="molecule type" value="Genomic_DNA"/>
</dbReference>
<evidence type="ECO:0000313" key="7">
    <source>
        <dbReference type="Proteomes" id="UP000002881"/>
    </source>
</evidence>
<feature type="domain" description="Transposase IS110-like N-terminal" evidence="1">
    <location>
        <begin position="4"/>
        <end position="158"/>
    </location>
</feature>
<dbReference type="STRING" id="660470.Theba_0045"/>
<dbReference type="GeneID" id="87108051"/>
<gene>
    <name evidence="3" type="ORF">Theba_0045</name>
    <name evidence="4" type="ORF">Theba_0117</name>
    <name evidence="5" type="ORF">Theba_1027</name>
    <name evidence="6" type="ORF">Theba_2332</name>
</gene>
<dbReference type="AlphaFoldDB" id="E0I0J7"/>
<evidence type="ECO:0000259" key="1">
    <source>
        <dbReference type="Pfam" id="PF01548"/>
    </source>
</evidence>
<evidence type="ECO:0000313" key="4">
    <source>
        <dbReference type="EMBL" id="AFK05866.1"/>
    </source>
</evidence>
<dbReference type="NCBIfam" id="NF033542">
    <property type="entry name" value="transpos_IS110"/>
    <property type="match status" value="1"/>
</dbReference>
<dbReference type="GO" id="GO:0003677">
    <property type="term" value="F:DNA binding"/>
    <property type="evidence" value="ECO:0007669"/>
    <property type="project" value="InterPro"/>
</dbReference>
<proteinExistence type="predicted"/>
<evidence type="ECO:0000313" key="6">
    <source>
        <dbReference type="EMBL" id="AFK07958.1"/>
    </source>
</evidence>
<dbReference type="InterPro" id="IPR002525">
    <property type="entry name" value="Transp_IS110-like_N"/>
</dbReference>
<dbReference type="KEGG" id="mpg:Theba_0045"/>
<dbReference type="Proteomes" id="UP000002881">
    <property type="component" value="Chromosome"/>
</dbReference>
<dbReference type="Pfam" id="PF01548">
    <property type="entry name" value="DEDD_Tnp_IS110"/>
    <property type="match status" value="1"/>
</dbReference>
<dbReference type="KEGG" id="mpg:Theba_0117"/>
<dbReference type="InterPro" id="IPR047650">
    <property type="entry name" value="Transpos_IS110"/>
</dbReference>
<evidence type="ECO:0000313" key="3">
    <source>
        <dbReference type="EMBL" id="AFK05797.1"/>
    </source>
</evidence>